<dbReference type="PROSITE" id="PS51257">
    <property type="entry name" value="PROKAR_LIPOPROTEIN"/>
    <property type="match status" value="1"/>
</dbReference>
<dbReference type="Proteomes" id="UP000297549">
    <property type="component" value="Unassembled WGS sequence"/>
</dbReference>
<dbReference type="RefSeq" id="WP_135461271.1">
    <property type="nucleotide sequence ID" value="NZ_SRLC01000001.1"/>
</dbReference>
<keyword evidence="3" id="KW-1185">Reference proteome</keyword>
<dbReference type="EMBL" id="SRLC01000001">
    <property type="protein sequence ID" value="TGE24065.1"/>
    <property type="molecule type" value="Genomic_DNA"/>
</dbReference>
<protein>
    <submittedName>
        <fullName evidence="2">DUF4249 domain-containing protein</fullName>
    </submittedName>
</protein>
<dbReference type="AlphaFoldDB" id="A0A4Z0Q2Y7"/>
<keyword evidence="1" id="KW-0732">Signal</keyword>
<reference evidence="2 3" key="1">
    <citation type="submission" date="2019-04" db="EMBL/GenBank/DDBJ databases">
        <authorList>
            <person name="Feng G."/>
            <person name="Zhang J."/>
            <person name="Zhu H."/>
        </authorList>
    </citation>
    <scope>NUCLEOTIDE SEQUENCE [LARGE SCALE GENOMIC DNA]</scope>
    <source>
        <strain evidence="2 3">JCM 31653</strain>
    </source>
</reference>
<feature type="chain" id="PRO_5021378739" evidence="1">
    <location>
        <begin position="26"/>
        <end position="377"/>
    </location>
</feature>
<gene>
    <name evidence="2" type="ORF">E5K00_02285</name>
</gene>
<organism evidence="2 3">
    <name type="scientific">Hymenobacter aquaticus</name>
    <dbReference type="NCBI Taxonomy" id="1867101"/>
    <lineage>
        <taxon>Bacteria</taxon>
        <taxon>Pseudomonadati</taxon>
        <taxon>Bacteroidota</taxon>
        <taxon>Cytophagia</taxon>
        <taxon>Cytophagales</taxon>
        <taxon>Hymenobacteraceae</taxon>
        <taxon>Hymenobacter</taxon>
    </lineage>
</organism>
<name>A0A4Z0Q2Y7_9BACT</name>
<dbReference type="OrthoDB" id="1062680at2"/>
<evidence type="ECO:0000256" key="1">
    <source>
        <dbReference type="SAM" id="SignalP"/>
    </source>
</evidence>
<dbReference type="InterPro" id="IPR025345">
    <property type="entry name" value="DUF4249"/>
</dbReference>
<feature type="signal peptide" evidence="1">
    <location>
        <begin position="1"/>
        <end position="25"/>
    </location>
</feature>
<evidence type="ECO:0000313" key="3">
    <source>
        <dbReference type="Proteomes" id="UP000297549"/>
    </source>
</evidence>
<sequence length="377" mass="43056">MTRYIHLRSTVRLWSLLLLSLTSCIDPFEPEVNGVNVNFLVVDGFINASGVTTIKLTRTLNLQANTPPPVESKATVYVEEENGQRYRLTESPAGTYTSPNLQLNVGKRHRLHFTTAASKEYFSDYTAVKLTPPIDKVTWTADEGGVHLFVSAHDDANKTQYYRWDYDETWEFTSQYRSYFEFVGGKMQYRTNNIWRCWTGQLGGFIRLSTTTKLNQDVVADYPLANLPSNSTKLRYKYSVLVKQYAQTQEEFAYWEEMRKNTESIGTLFDPLPTQLVGNMHCATKPDELVLGYVGGYSVSEKRIFISRDELPASWQFETGYKCGVPDTIQFQYAALAFNNPNFLPIEMIEDVGYTGLTSDCVDCRKRGTNVAPSFWK</sequence>
<comment type="caution">
    <text evidence="2">The sequence shown here is derived from an EMBL/GenBank/DDBJ whole genome shotgun (WGS) entry which is preliminary data.</text>
</comment>
<dbReference type="Pfam" id="PF14054">
    <property type="entry name" value="DUF4249"/>
    <property type="match status" value="1"/>
</dbReference>
<accession>A0A4Z0Q2Y7</accession>
<proteinExistence type="predicted"/>
<evidence type="ECO:0000313" key="2">
    <source>
        <dbReference type="EMBL" id="TGE24065.1"/>
    </source>
</evidence>